<keyword evidence="1" id="KW-0560">Oxidoreductase</keyword>
<evidence type="ECO:0000313" key="3">
    <source>
        <dbReference type="EMBL" id="GAN54928.1"/>
    </source>
</evidence>
<dbReference type="Gene3D" id="3.50.50.60">
    <property type="entry name" value="FAD/NAD(P)-binding domain"/>
    <property type="match status" value="2"/>
</dbReference>
<dbReference type="GO" id="GO:0005737">
    <property type="term" value="C:cytoplasm"/>
    <property type="evidence" value="ECO:0007669"/>
    <property type="project" value="TreeGrafter"/>
</dbReference>
<keyword evidence="4" id="KW-1185">Reference proteome</keyword>
<dbReference type="PANTHER" id="PTHR13847">
    <property type="entry name" value="SARCOSINE DEHYDROGENASE-RELATED"/>
    <property type="match status" value="1"/>
</dbReference>
<accession>A0A0D6MNR5</accession>
<dbReference type="AlphaFoldDB" id="A0A0D6MNR5"/>
<reference evidence="3 4" key="1">
    <citation type="submission" date="2012-10" db="EMBL/GenBank/DDBJ databases">
        <title>Genome sequencing of Tanticharoenia sakaeratensis NBRC 103193.</title>
        <authorList>
            <person name="Azuma Y."/>
            <person name="Hadano H."/>
            <person name="Hirakawa H."/>
            <person name="Matsushita K."/>
        </authorList>
    </citation>
    <scope>NUCLEOTIDE SEQUENCE [LARGE SCALE GENOMIC DNA]</scope>
    <source>
        <strain evidence="3 4">NBRC 103193</strain>
    </source>
</reference>
<gene>
    <name evidence="3" type="ORF">Tasa_034_012</name>
</gene>
<evidence type="ECO:0000256" key="1">
    <source>
        <dbReference type="ARBA" id="ARBA00023002"/>
    </source>
</evidence>
<dbReference type="PANTHER" id="PTHR13847:SF289">
    <property type="entry name" value="GLYCINE OXIDASE"/>
    <property type="match status" value="1"/>
</dbReference>
<comment type="caution">
    <text evidence="3">The sequence shown here is derived from an EMBL/GenBank/DDBJ whole genome shotgun (WGS) entry which is preliminary data.</text>
</comment>
<evidence type="ECO:0000259" key="2">
    <source>
        <dbReference type="Pfam" id="PF01266"/>
    </source>
</evidence>
<dbReference type="STRING" id="1231623.Tasa_034_012"/>
<dbReference type="Gene3D" id="3.30.9.10">
    <property type="entry name" value="D-Amino Acid Oxidase, subunit A, domain 2"/>
    <property type="match status" value="2"/>
</dbReference>
<sequence>MTAVTLAERGAHVRVVEAGPQVGSGASWLAGGMLAPWCEGESAPPEVTRDSLASLDWWASHVPDVARAGTLVVAPPRDRAELTRFGRRTDHFVEVDATTIAELEPDLAGRFERGLFFDTEGHVDPRRALVALRDRLISLGGSISFNTPEDTGPRDWTIDARGLATRSEGLRGVRGEMLLLRCSDVTFHRPVRLLHPRMPVYVVPRADHIFMVGATMVESEDTRGMTLRAMSELTNAAYTLHPAFAEAEIVEMRANLRPSFPDNIPRVWQDGRCVHVNGMYRHGFLLSPQRAATAAAIVFGDAPA</sequence>
<dbReference type="InterPro" id="IPR036188">
    <property type="entry name" value="FAD/NAD-bd_sf"/>
</dbReference>
<dbReference type="GO" id="GO:0016491">
    <property type="term" value="F:oxidoreductase activity"/>
    <property type="evidence" value="ECO:0007669"/>
    <property type="project" value="UniProtKB-KW"/>
</dbReference>
<dbReference type="Pfam" id="PF01266">
    <property type="entry name" value="DAO"/>
    <property type="match status" value="1"/>
</dbReference>
<organism evidence="3 4">
    <name type="scientific">Tanticharoenia sakaeratensis NBRC 103193</name>
    <dbReference type="NCBI Taxonomy" id="1231623"/>
    <lineage>
        <taxon>Bacteria</taxon>
        <taxon>Pseudomonadati</taxon>
        <taxon>Pseudomonadota</taxon>
        <taxon>Alphaproteobacteria</taxon>
        <taxon>Acetobacterales</taxon>
        <taxon>Acetobacteraceae</taxon>
        <taxon>Tanticharoenia</taxon>
    </lineage>
</organism>
<evidence type="ECO:0000313" key="4">
    <source>
        <dbReference type="Proteomes" id="UP000032679"/>
    </source>
</evidence>
<dbReference type="Proteomes" id="UP000032679">
    <property type="component" value="Unassembled WGS sequence"/>
</dbReference>
<protein>
    <submittedName>
        <fullName evidence="3">Thiamine biosynthesis oxidoreductase thiO</fullName>
    </submittedName>
</protein>
<dbReference type="EMBL" id="BALE01000034">
    <property type="protein sequence ID" value="GAN54928.1"/>
    <property type="molecule type" value="Genomic_DNA"/>
</dbReference>
<dbReference type="SUPFAM" id="SSF51971">
    <property type="entry name" value="Nucleotide-binding domain"/>
    <property type="match status" value="1"/>
</dbReference>
<dbReference type="InterPro" id="IPR006076">
    <property type="entry name" value="FAD-dep_OxRdtase"/>
</dbReference>
<name>A0A0D6MNR5_9PROT</name>
<feature type="domain" description="FAD dependent oxidoreductase" evidence="2">
    <location>
        <begin position="2"/>
        <end position="289"/>
    </location>
</feature>
<proteinExistence type="predicted"/>